<evidence type="ECO:0000256" key="8">
    <source>
        <dbReference type="ARBA" id="ARBA00022679"/>
    </source>
</evidence>
<evidence type="ECO:0000256" key="6">
    <source>
        <dbReference type="ARBA" id="ARBA00020319"/>
    </source>
</evidence>
<comment type="function">
    <text evidence="2 14">Catalyzes the formation of S-adenosylmethionine from methionine and ATP.</text>
</comment>
<dbReference type="Proteomes" id="UP000007722">
    <property type="component" value="Chromosome"/>
</dbReference>
<dbReference type="NCBIfam" id="NF003364">
    <property type="entry name" value="PRK04439.1-3"/>
    <property type="match status" value="1"/>
</dbReference>
<dbReference type="InParanoid" id="D7DUV2"/>
<dbReference type="KEGG" id="mvo:Mvol_1255"/>
<keyword evidence="16" id="KW-1185">Reference proteome</keyword>
<dbReference type="HAMAP" id="MF_00136">
    <property type="entry name" value="S_AdoMet_synth2"/>
    <property type="match status" value="1"/>
</dbReference>
<evidence type="ECO:0000256" key="7">
    <source>
        <dbReference type="ARBA" id="ARBA00022563"/>
    </source>
</evidence>
<sequence length="405" mass="44319">MSNIVVKKLERAPINETPIEIVERKGIGHPDSICDGIAESVSVALCKMYKEHLGVVLHHNTDQVELVGGYAYPKLGGGEMITPIYVLLSGRATMEVLNRETGEITKLPVNSTAVNAAREYLKKTIRNADLERDIIVDCRIGQGSVDLVEVFDRERNAIPHANDTSFGVGHAPLSITEKLVLETERLLNSDAMKSEVPAIGEDIKVMGLREDKKVILTIAMGAVDRYINSCDDYIKVKEIAKQKVEENAKKYAGDFEVEVCINTADDDKDCIFLTVTGTSAEMGDDGSVGRGNRANGLITPFRPMSMEATSGKNPINHIGKIYNILSNIIAEDVAKIEGVQECQIRILSQIGKPINEPKMLSIEIIPAEGFTVEGLNVEIEKVAQKWLDNVQSVTDSIIEGKVGTF</sequence>
<comment type="similarity">
    <text evidence="4 14">Belongs to the AdoMet synthase 2 family.</text>
</comment>
<comment type="pathway">
    <text evidence="3 14">Amino-acid biosynthesis; S-adenosyl-L-methionine biosynthesis; S-adenosyl-L-methionine from L-methionine: step 1/1.</text>
</comment>
<evidence type="ECO:0000256" key="4">
    <source>
        <dbReference type="ARBA" id="ARBA00009691"/>
    </source>
</evidence>
<evidence type="ECO:0000256" key="14">
    <source>
        <dbReference type="HAMAP-Rule" id="MF_00136"/>
    </source>
</evidence>
<dbReference type="OrthoDB" id="204488at2157"/>
<evidence type="ECO:0000256" key="12">
    <source>
        <dbReference type="ARBA" id="ARBA00032151"/>
    </source>
</evidence>
<dbReference type="Gene3D" id="3.30.300.10">
    <property type="match status" value="1"/>
</dbReference>
<evidence type="ECO:0000313" key="15">
    <source>
        <dbReference type="EMBL" id="ADI36912.1"/>
    </source>
</evidence>
<evidence type="ECO:0000313" key="16">
    <source>
        <dbReference type="Proteomes" id="UP000007722"/>
    </source>
</evidence>
<feature type="binding site" evidence="14">
    <location>
        <begin position="141"/>
        <end position="146"/>
    </location>
    <ligand>
        <name>ATP</name>
        <dbReference type="ChEBI" id="CHEBI:30616"/>
    </ligand>
</feature>
<dbReference type="GO" id="GO:0006556">
    <property type="term" value="P:S-adenosylmethionine biosynthetic process"/>
    <property type="evidence" value="ECO:0007669"/>
    <property type="project" value="UniProtKB-UniRule"/>
</dbReference>
<organism evidence="15 16">
    <name type="scientific">Methanococcus voltae (strain ATCC BAA-1334 / A3)</name>
    <dbReference type="NCBI Taxonomy" id="456320"/>
    <lineage>
        <taxon>Archaea</taxon>
        <taxon>Methanobacteriati</taxon>
        <taxon>Methanobacteriota</taxon>
        <taxon>Methanomada group</taxon>
        <taxon>Methanococci</taxon>
        <taxon>Methanococcales</taxon>
        <taxon>Methanococcaceae</taxon>
        <taxon>Methanococcus</taxon>
    </lineage>
</organism>
<keyword evidence="11 14" id="KW-0460">Magnesium</keyword>
<evidence type="ECO:0000256" key="2">
    <source>
        <dbReference type="ARBA" id="ARBA00003775"/>
    </source>
</evidence>
<dbReference type="HOGENOM" id="CLU_057642_0_0_2"/>
<evidence type="ECO:0000256" key="10">
    <source>
        <dbReference type="ARBA" id="ARBA00022840"/>
    </source>
</evidence>
<dbReference type="STRING" id="456320.Mvol_1255"/>
<dbReference type="Pfam" id="PF01941">
    <property type="entry name" value="AdoMet_Synthase"/>
    <property type="match status" value="1"/>
</dbReference>
<dbReference type="AlphaFoldDB" id="D7DUV2"/>
<name>D7DUV2_METV3</name>
<dbReference type="NCBIfam" id="NF003366">
    <property type="entry name" value="PRK04439.1-5"/>
    <property type="match status" value="1"/>
</dbReference>
<dbReference type="UniPathway" id="UPA00315">
    <property type="reaction ID" value="UER00080"/>
</dbReference>
<dbReference type="Gene3D" id="3.30.300.280">
    <property type="entry name" value="S-adenosylmethionine synthetase, C-terminal domain"/>
    <property type="match status" value="2"/>
</dbReference>
<keyword evidence="10 14" id="KW-0067">ATP-binding</keyword>
<evidence type="ECO:0000256" key="9">
    <source>
        <dbReference type="ARBA" id="ARBA00022741"/>
    </source>
</evidence>
<keyword evidence="8 14" id="KW-0808">Transferase</keyword>
<dbReference type="GO" id="GO:0004478">
    <property type="term" value="F:methionine adenosyltransferase activity"/>
    <property type="evidence" value="ECO:0007669"/>
    <property type="project" value="UniProtKB-UniRule"/>
</dbReference>
<dbReference type="InterPro" id="IPR027790">
    <property type="entry name" value="AdoMet_synthase_2_family"/>
</dbReference>
<keyword evidence="9 14" id="KW-0547">Nucleotide-binding</keyword>
<dbReference type="GO" id="GO:0005524">
    <property type="term" value="F:ATP binding"/>
    <property type="evidence" value="ECO:0007669"/>
    <property type="project" value="UniProtKB-UniRule"/>
</dbReference>
<evidence type="ECO:0000256" key="1">
    <source>
        <dbReference type="ARBA" id="ARBA00001946"/>
    </source>
</evidence>
<dbReference type="GO" id="GO:0006730">
    <property type="term" value="P:one-carbon metabolic process"/>
    <property type="evidence" value="ECO:0007669"/>
    <property type="project" value="UniProtKB-KW"/>
</dbReference>
<evidence type="ECO:0000256" key="13">
    <source>
        <dbReference type="ARBA" id="ARBA00048344"/>
    </source>
</evidence>
<comment type="cofactor">
    <cofactor evidence="1 14">
        <name>Mg(2+)</name>
        <dbReference type="ChEBI" id="CHEBI:18420"/>
    </cofactor>
</comment>
<dbReference type="PANTHER" id="PTHR36697">
    <property type="entry name" value="S-ADENOSYLMETHIONINE SYNTHASE"/>
    <property type="match status" value="1"/>
</dbReference>
<protein>
    <recommendedName>
        <fullName evidence="6 14">S-adenosylmethionine synthase</fullName>
        <shortName evidence="14">AdoMet synthase</shortName>
        <ecNumber evidence="5 14">2.5.1.6</ecNumber>
    </recommendedName>
    <alternativeName>
        <fullName evidence="12 14">Methionine adenosyltransferase</fullName>
    </alternativeName>
</protein>
<dbReference type="InterPro" id="IPR002795">
    <property type="entry name" value="S-AdoMet_synthetase_arc"/>
</dbReference>
<dbReference type="eggNOG" id="arCOG01678">
    <property type="taxonomic scope" value="Archaea"/>
</dbReference>
<comment type="catalytic activity">
    <reaction evidence="13 14">
        <text>L-methionine + ATP + H2O = S-adenosyl-L-methionine + phosphate + diphosphate</text>
        <dbReference type="Rhea" id="RHEA:21080"/>
        <dbReference type="ChEBI" id="CHEBI:15377"/>
        <dbReference type="ChEBI" id="CHEBI:30616"/>
        <dbReference type="ChEBI" id="CHEBI:33019"/>
        <dbReference type="ChEBI" id="CHEBI:43474"/>
        <dbReference type="ChEBI" id="CHEBI:57844"/>
        <dbReference type="ChEBI" id="CHEBI:59789"/>
        <dbReference type="EC" id="2.5.1.6"/>
    </reaction>
</comment>
<dbReference type="InterPro" id="IPR042544">
    <property type="entry name" value="AdoMet_synthase_3"/>
</dbReference>
<evidence type="ECO:0000256" key="3">
    <source>
        <dbReference type="ARBA" id="ARBA00005224"/>
    </source>
</evidence>
<dbReference type="PANTHER" id="PTHR36697:SF1">
    <property type="entry name" value="S-ADENOSYLMETHIONINE SYNTHASE"/>
    <property type="match status" value="1"/>
</dbReference>
<dbReference type="FunCoup" id="D7DUV2">
    <property type="interactions" value="182"/>
</dbReference>
<reference evidence="15 16" key="1">
    <citation type="submission" date="2010-05" db="EMBL/GenBank/DDBJ databases">
        <title>Complete sequence of Methanococcus voltae A3.</title>
        <authorList>
            <consortium name="US DOE Joint Genome Institute"/>
            <person name="Lucas S."/>
            <person name="Copeland A."/>
            <person name="Lapidus A."/>
            <person name="Cheng J.-F."/>
            <person name="Bruce D."/>
            <person name="Goodwin L."/>
            <person name="Pitluck S."/>
            <person name="Lowry S."/>
            <person name="Clum A."/>
            <person name="Land M."/>
            <person name="Hauser L."/>
            <person name="Kyrpides N."/>
            <person name="Mikhailova N."/>
            <person name="Whitman W.B."/>
            <person name="Woyke T."/>
        </authorList>
    </citation>
    <scope>NUCLEOTIDE SEQUENCE [LARGE SCALE GENOMIC DNA]</scope>
    <source>
        <strain evidence="16">ATCC BAA-1334 / A3</strain>
    </source>
</reference>
<keyword evidence="7 14" id="KW-0554">One-carbon metabolism</keyword>
<proteinExistence type="inferred from homology"/>
<dbReference type="EC" id="2.5.1.6" evidence="5 14"/>
<accession>D7DUV2</accession>
<dbReference type="EMBL" id="CP002057">
    <property type="protein sequence ID" value="ADI36912.1"/>
    <property type="molecule type" value="Genomic_DNA"/>
</dbReference>
<evidence type="ECO:0000256" key="5">
    <source>
        <dbReference type="ARBA" id="ARBA00012828"/>
    </source>
</evidence>
<gene>
    <name evidence="14" type="primary">mat</name>
    <name evidence="15" type="ordered locus">Mvol_1255</name>
</gene>
<dbReference type="GO" id="GO:0000287">
    <property type="term" value="F:magnesium ion binding"/>
    <property type="evidence" value="ECO:0007669"/>
    <property type="project" value="UniProtKB-UniRule"/>
</dbReference>
<evidence type="ECO:0000256" key="11">
    <source>
        <dbReference type="ARBA" id="ARBA00022842"/>
    </source>
</evidence>